<protein>
    <submittedName>
        <fullName evidence="2">DUF349 domain-containing protein</fullName>
    </submittedName>
</protein>
<dbReference type="RefSeq" id="WP_121688538.1">
    <property type="nucleotide sequence ID" value="NZ_RCUY01000008.1"/>
</dbReference>
<keyword evidence="3" id="KW-1185">Reference proteome</keyword>
<comment type="caution">
    <text evidence="2">The sequence shown here is derived from an EMBL/GenBank/DDBJ whole genome shotgun (WGS) entry which is preliminary data.</text>
</comment>
<keyword evidence="1" id="KW-0175">Coiled coil</keyword>
<dbReference type="Pfam" id="PF03993">
    <property type="entry name" value="DUF349"/>
    <property type="match status" value="3"/>
</dbReference>
<dbReference type="OrthoDB" id="5422202at2"/>
<feature type="coiled-coil region" evidence="1">
    <location>
        <begin position="101"/>
        <end position="137"/>
    </location>
</feature>
<proteinExistence type="predicted"/>
<dbReference type="Proteomes" id="UP000269438">
    <property type="component" value="Unassembled WGS sequence"/>
</dbReference>
<sequence length="409" mass="45604">MSTSEQQPWGRVDDSGTVFVREGEQWREVGQYPDGTAEEALAYFERKYLDLAGQVTLLEQRAKRGAPASDISKAVAKLHEELTDAKAVGDIASLVSRVGALDATVGELTEQQTEAAKAELEEAVAERTRIVEQAEAVAGQDPAKTQWKQATEQMAELFAAWQKHQQEGPKLSKGVANDLWKRFRTARGTVDANRRAFFAELDSVHKEARTRKQKLIEAAEALIPRGAEATSDYRRLLDEWKLSGRAGKRQDDNLWARFKAAGDAIYQAKAELDAIDNAEFQANYEKKRELLDQATPLLQETDREKLRAALLNVQRQWDEVGKVPRDKIREVEDGLRAVENHLRALDDEHWSKNNPETKARTEGLAGQLNAAIEKLEQELAAAEATGDAKKIAKASEALEARKAWLNVLG</sequence>
<dbReference type="EMBL" id="RCUY01000008">
    <property type="protein sequence ID" value="RLP82546.1"/>
    <property type="molecule type" value="Genomic_DNA"/>
</dbReference>
<evidence type="ECO:0000313" key="3">
    <source>
        <dbReference type="Proteomes" id="UP000269438"/>
    </source>
</evidence>
<dbReference type="InterPro" id="IPR007139">
    <property type="entry name" value="DUF349"/>
</dbReference>
<accession>A0A3L7AQ32</accession>
<evidence type="ECO:0000256" key="1">
    <source>
        <dbReference type="SAM" id="Coils"/>
    </source>
</evidence>
<dbReference type="AlphaFoldDB" id="A0A3L7AQ32"/>
<name>A0A3L7AQ32_9MICO</name>
<gene>
    <name evidence="2" type="ORF">D9V34_09160</name>
</gene>
<evidence type="ECO:0000313" key="2">
    <source>
        <dbReference type="EMBL" id="RLP82546.1"/>
    </source>
</evidence>
<feature type="coiled-coil region" evidence="1">
    <location>
        <begin position="328"/>
        <end position="392"/>
    </location>
</feature>
<reference evidence="2 3" key="1">
    <citation type="submission" date="2018-10" db="EMBL/GenBank/DDBJ databases">
        <authorList>
            <person name="Li J."/>
        </authorList>
    </citation>
    <scope>NUCLEOTIDE SEQUENCE [LARGE SCALE GENOMIC DNA]</scope>
    <source>
        <strain evidence="2 3">JCM 11654</strain>
    </source>
</reference>
<organism evidence="2 3">
    <name type="scientific">Mycetocola lacteus</name>
    <dbReference type="NCBI Taxonomy" id="76637"/>
    <lineage>
        <taxon>Bacteria</taxon>
        <taxon>Bacillati</taxon>
        <taxon>Actinomycetota</taxon>
        <taxon>Actinomycetes</taxon>
        <taxon>Micrococcales</taxon>
        <taxon>Microbacteriaceae</taxon>
        <taxon>Mycetocola</taxon>
    </lineage>
</organism>